<dbReference type="KEGG" id="pdf:CD630DERM_10340"/>
<evidence type="ECO:0000313" key="5">
    <source>
        <dbReference type="EMBL" id="CDS84960.1"/>
    </source>
</evidence>
<dbReference type="InterPro" id="IPR002901">
    <property type="entry name" value="MGlyc_endo_b_GlcNAc-like_dom"/>
</dbReference>
<feature type="domain" description="Mannosyl-glycoprotein endo-beta-N-acetylglucosamidase-like" evidence="3">
    <location>
        <begin position="158"/>
        <end position="318"/>
    </location>
</feature>
<dbReference type="EMBL" id="LK932371">
    <property type="protein sequence ID" value="CDS84960.1"/>
    <property type="molecule type" value="Genomic_DNA"/>
</dbReference>
<reference evidence="4" key="1">
    <citation type="submission" date="2014-07" db="EMBL/GenBank/DDBJ databases">
        <authorList>
            <person name="Monot Marc"/>
        </authorList>
    </citation>
    <scope>NUCLEOTIDE SEQUENCE</scope>
    <source>
        <strain evidence="6">7032989</strain>
        <strain evidence="5">7032994</strain>
    </source>
</reference>
<dbReference type="SMART" id="SM00047">
    <property type="entry name" value="LYZ2"/>
    <property type="match status" value="1"/>
</dbReference>
<dbReference type="GO" id="GO:0004040">
    <property type="term" value="F:amidase activity"/>
    <property type="evidence" value="ECO:0007669"/>
    <property type="project" value="InterPro"/>
</dbReference>
<accession>A0A069A8T5</accession>
<dbReference type="Pfam" id="PF01832">
    <property type="entry name" value="Glucosaminidase"/>
    <property type="match status" value="1"/>
</dbReference>
<gene>
    <name evidence="6" type="ORF">BN1095_630087</name>
    <name evidence="4" type="ORF">BN1096_340083</name>
    <name evidence="5" type="ORF">BN1097_350088</name>
</gene>
<name>A0A069A8T5_CLODI</name>
<evidence type="ECO:0000313" key="6">
    <source>
        <dbReference type="EMBL" id="CDT67611.1"/>
    </source>
</evidence>
<keyword evidence="2" id="KW-0472">Membrane</keyword>
<keyword evidence="2" id="KW-0812">Transmembrane</keyword>
<evidence type="ECO:0000313" key="4">
    <source>
        <dbReference type="EMBL" id="CDS84526.1"/>
    </source>
</evidence>
<keyword evidence="2" id="KW-1133">Transmembrane helix</keyword>
<dbReference type="InterPro" id="IPR051056">
    <property type="entry name" value="Glycosyl_Hydrolase_73"/>
</dbReference>
<sequence length="324" mass="37358">MARKLIKNLGKSKSVKRVKLLFKKIFITVFIVASIVAIFNITKYFEELYKVRDLKSTKIEYYMDVADEAGDGKVQLSWKALLAIDMVIHDEDLSNIKKKDTLDIGEKFIVEDKNDKGEKVYKVKKFNKVLSELKFDSSQKSRARKYMKDLEYTYLGNKQLDSSDEKIKFIKKLEDSAIREYIDYGILPSITIGQAILESGWGNSKLTKQSNNLFGIKADKAWKGKSVEISTSEHYNEKIVASFRSYNSLQDSVKDHSLFLINNKRYRKHGLFEAKDYISQAQALENAGYSTAEDKKGNRIYAELLIDVIRSYNLQLIDNKVETK</sequence>
<protein>
    <submittedName>
        <fullName evidence="4">Putative mannosyl-glycoprotein endo-beta-N-acetylglucosamidase</fullName>
    </submittedName>
</protein>
<evidence type="ECO:0000256" key="1">
    <source>
        <dbReference type="ARBA" id="ARBA00022801"/>
    </source>
</evidence>
<keyword evidence="1" id="KW-0378">Hydrolase</keyword>
<dbReference type="EMBL" id="LK933327">
    <property type="protein sequence ID" value="CDT67611.1"/>
    <property type="molecule type" value="Genomic_DNA"/>
</dbReference>
<dbReference type="PANTHER" id="PTHR33308:SF9">
    <property type="entry name" value="PEPTIDOGLYCAN HYDROLASE FLGJ"/>
    <property type="match status" value="1"/>
</dbReference>
<dbReference type="EMBL" id="LK932485">
    <property type="protein sequence ID" value="CDS84526.1"/>
    <property type="molecule type" value="Genomic_DNA"/>
</dbReference>
<evidence type="ECO:0000259" key="3">
    <source>
        <dbReference type="SMART" id="SM00047"/>
    </source>
</evidence>
<proteinExistence type="predicted"/>
<feature type="transmembrane region" description="Helical" evidence="2">
    <location>
        <begin position="21"/>
        <end position="41"/>
    </location>
</feature>
<dbReference type="RefSeq" id="WP_011861074.1">
    <property type="nucleotide sequence ID" value="NZ_BBYB01000162.1"/>
</dbReference>
<organism evidence="4">
    <name type="scientific">Clostridioides difficile</name>
    <name type="common">Peptoclostridium difficile</name>
    <dbReference type="NCBI Taxonomy" id="1496"/>
    <lineage>
        <taxon>Bacteria</taxon>
        <taxon>Bacillati</taxon>
        <taxon>Bacillota</taxon>
        <taxon>Clostridia</taxon>
        <taxon>Peptostreptococcales</taxon>
        <taxon>Peptostreptococcaceae</taxon>
        <taxon>Clostridioides</taxon>
    </lineage>
</organism>
<dbReference type="Gene3D" id="1.10.530.10">
    <property type="match status" value="1"/>
</dbReference>
<dbReference type="PANTHER" id="PTHR33308">
    <property type="entry name" value="PEPTIDOGLYCAN HYDROLASE FLGJ"/>
    <property type="match status" value="1"/>
</dbReference>
<dbReference type="AlphaFoldDB" id="A0A069A8T5"/>
<evidence type="ECO:0000256" key="2">
    <source>
        <dbReference type="SAM" id="Phobius"/>
    </source>
</evidence>